<dbReference type="InterPro" id="IPR024524">
    <property type="entry name" value="DUF3800"/>
</dbReference>
<keyword evidence="2" id="KW-1185">Reference proteome</keyword>
<evidence type="ECO:0000313" key="1">
    <source>
        <dbReference type="EMBL" id="QNM01808.1"/>
    </source>
</evidence>
<dbReference type="Proteomes" id="UP000515981">
    <property type="component" value="Chromosome"/>
</dbReference>
<gene>
    <name evidence="1" type="ORF">H9Q77_12000</name>
</gene>
<dbReference type="AlphaFoldDB" id="A0A7G9FTC6"/>
<dbReference type="Pfam" id="PF12686">
    <property type="entry name" value="DUF3800"/>
    <property type="match status" value="1"/>
</dbReference>
<protein>
    <submittedName>
        <fullName evidence="1">DUF3800 domain-containing protein</fullName>
    </submittedName>
</protein>
<organism evidence="1 2">
    <name type="scientific">Simiaoa sunii</name>
    <dbReference type="NCBI Taxonomy" id="2763672"/>
    <lineage>
        <taxon>Bacteria</taxon>
        <taxon>Bacillati</taxon>
        <taxon>Bacillota</taxon>
        <taxon>Clostridia</taxon>
        <taxon>Lachnospirales</taxon>
        <taxon>Lachnospiraceae</taxon>
        <taxon>Simiaoa</taxon>
    </lineage>
</organism>
<dbReference type="KEGG" id="ssun:H9Q77_12000"/>
<evidence type="ECO:0000313" key="2">
    <source>
        <dbReference type="Proteomes" id="UP000515981"/>
    </source>
</evidence>
<name>A0A7G9FTC6_9FIRM</name>
<sequence length="268" mass="31764">MKGELMKTYIAYFDETGDDGVTINSSDHFILTSLYMPAESWQQNFEKMRILRRELKDKYGFHVSEEMHTKHFLTDKNPYREYHWSKETKQDIIKAFTLTIAKMDLKIVNVIIDKKKFKDNNYHVLENALKYNIQRIENDSDGQWNYLVITDEGRIAPMRKTARAIRAFNPIQSKYLPGFVNHPISNMIEDIMEKNSSESYFIQICDFVSFFVHLYFKIEIRKEELPKRVGTVIDNLFVKRVMVTLKEAKKLNLKANETNMYGLVIYPK</sequence>
<dbReference type="EMBL" id="CP060633">
    <property type="protein sequence ID" value="QNM01808.1"/>
    <property type="molecule type" value="Genomic_DNA"/>
</dbReference>
<reference evidence="1 2" key="1">
    <citation type="submission" date="2020-08" db="EMBL/GenBank/DDBJ databases">
        <authorList>
            <person name="Liu C."/>
            <person name="Sun Q."/>
        </authorList>
    </citation>
    <scope>NUCLEOTIDE SEQUENCE [LARGE SCALE GENOMIC DNA]</scope>
    <source>
        <strain evidence="1 2">NSJ-8</strain>
    </source>
</reference>
<proteinExistence type="predicted"/>
<accession>A0A7G9FTC6</accession>